<organism evidence="1 2">
    <name type="scientific">Actinoplanes lobatus</name>
    <dbReference type="NCBI Taxonomy" id="113568"/>
    <lineage>
        <taxon>Bacteria</taxon>
        <taxon>Bacillati</taxon>
        <taxon>Actinomycetota</taxon>
        <taxon>Actinomycetes</taxon>
        <taxon>Micromonosporales</taxon>
        <taxon>Micromonosporaceae</taxon>
        <taxon>Actinoplanes</taxon>
    </lineage>
</organism>
<accession>A0ABQ4AFK8</accession>
<gene>
    <name evidence="1" type="ORF">Alo02nite_26800</name>
</gene>
<comment type="caution">
    <text evidence="1">The sequence shown here is derived from an EMBL/GenBank/DDBJ whole genome shotgun (WGS) entry which is preliminary data.</text>
</comment>
<dbReference type="EMBL" id="BOMP01000035">
    <property type="protein sequence ID" value="GIE39782.1"/>
    <property type="molecule type" value="Genomic_DNA"/>
</dbReference>
<keyword evidence="2" id="KW-1185">Reference proteome</keyword>
<reference evidence="1 2" key="1">
    <citation type="submission" date="2021-01" db="EMBL/GenBank/DDBJ databases">
        <title>Whole genome shotgun sequence of Actinoplanes lobatus NBRC 12513.</title>
        <authorList>
            <person name="Komaki H."/>
            <person name="Tamura T."/>
        </authorList>
    </citation>
    <scope>NUCLEOTIDE SEQUENCE [LARGE SCALE GENOMIC DNA]</scope>
    <source>
        <strain evidence="1 2">NBRC 12513</strain>
    </source>
</reference>
<dbReference type="Proteomes" id="UP000631312">
    <property type="component" value="Unassembled WGS sequence"/>
</dbReference>
<proteinExistence type="predicted"/>
<protein>
    <submittedName>
        <fullName evidence="1">Uncharacterized protein</fullName>
    </submittedName>
</protein>
<name>A0ABQ4AFK8_9ACTN</name>
<sequence>MHHEDDSPEHLAITGTVEVPELVLNPIRKRLIKGHTSTYRLPARALASPPRALLAARRYRSDSAHIKGSPWRFG</sequence>
<evidence type="ECO:0000313" key="1">
    <source>
        <dbReference type="EMBL" id="GIE39782.1"/>
    </source>
</evidence>
<evidence type="ECO:0000313" key="2">
    <source>
        <dbReference type="Proteomes" id="UP000631312"/>
    </source>
</evidence>